<protein>
    <submittedName>
        <fullName evidence="1">Uncharacterized protein</fullName>
    </submittedName>
</protein>
<dbReference type="AlphaFoldDB" id="G4A7L5"/>
<name>G4A7L5_AGGAC</name>
<dbReference type="Proteomes" id="UP000005508">
    <property type="component" value="Unassembled WGS sequence"/>
</dbReference>
<dbReference type="EMBL" id="AEJM01000016">
    <property type="protein sequence ID" value="EGY34419.1"/>
    <property type="molecule type" value="Genomic_DNA"/>
</dbReference>
<accession>G4A7L5</accession>
<gene>
    <name evidence="1" type="ORF">SC1083_0811</name>
</gene>
<proteinExistence type="predicted"/>
<dbReference type="PATRIC" id="fig|907488.3.peg.795"/>
<comment type="caution">
    <text evidence="1">The sequence shown here is derived from an EMBL/GenBank/DDBJ whole genome shotgun (WGS) entry which is preliminary data.</text>
</comment>
<evidence type="ECO:0000313" key="2">
    <source>
        <dbReference type="Proteomes" id="UP000005508"/>
    </source>
</evidence>
<evidence type="ECO:0000313" key="1">
    <source>
        <dbReference type="EMBL" id="EGY34419.1"/>
    </source>
</evidence>
<sequence length="39" mass="4481">MTRKTMAPEAKAQMVWMIYELLSEESANEKIINLVKLVA</sequence>
<reference evidence="1 2" key="1">
    <citation type="submission" date="2010-10" db="EMBL/GenBank/DDBJ databases">
        <authorList>
            <person name="Chen C."/>
            <person name="Kittichotirat W."/>
            <person name="Asikainen S."/>
            <person name="Bumgarner R."/>
        </authorList>
    </citation>
    <scope>NUCLEOTIDE SEQUENCE [LARGE SCALE GENOMIC DNA]</scope>
    <source>
        <strain evidence="1 2">SC1083</strain>
    </source>
</reference>
<organism evidence="1 2">
    <name type="scientific">Aggregatibacter actinomycetemcomitans serotype e str. SC1083</name>
    <dbReference type="NCBI Taxonomy" id="907488"/>
    <lineage>
        <taxon>Bacteria</taxon>
        <taxon>Pseudomonadati</taxon>
        <taxon>Pseudomonadota</taxon>
        <taxon>Gammaproteobacteria</taxon>
        <taxon>Pasteurellales</taxon>
        <taxon>Pasteurellaceae</taxon>
        <taxon>Aggregatibacter</taxon>
    </lineage>
</organism>